<dbReference type="InterPro" id="IPR038717">
    <property type="entry name" value="Tc1-like_DDE_dom"/>
</dbReference>
<dbReference type="InterPro" id="IPR036397">
    <property type="entry name" value="RNaseH_sf"/>
</dbReference>
<evidence type="ECO:0000259" key="2">
    <source>
        <dbReference type="Pfam" id="PF13358"/>
    </source>
</evidence>
<sequence length="232" mass="27449">MLIWSVQKPCMSWQNRSNRRNKLSTIDLRTNYATCFRELEVDNDDKNFVFLDEVRFVVVTRPSRCRHMRGESAYLSVTEARSRNISVVAVMNKYGMIYHKIHERAVNDEDLKLSIKEINESCQPQGILTPIFVIDNARIHQYRGLNDDEKLLRGARTELQLRISICEKFNEKEEHCGSFCRKKASDFKIINLMYYLKFYFLKIIVILIARIMILIETIMILIARIMILIDKF</sequence>
<dbReference type="EMBL" id="PITI01000306">
    <property type="protein sequence ID" value="TBU07224.1"/>
    <property type="molecule type" value="Genomic_DNA"/>
</dbReference>
<dbReference type="VEuPathDB" id="MicrosporidiaDB:CWI36_0306p0010"/>
<dbReference type="AlphaFoldDB" id="A0A4Q9LGS3"/>
<keyword evidence="4" id="KW-1185">Reference proteome</keyword>
<dbReference type="Pfam" id="PF13358">
    <property type="entry name" value="DDE_3"/>
    <property type="match status" value="1"/>
</dbReference>
<protein>
    <recommendedName>
        <fullName evidence="2">Tc1-like transposase DDE domain-containing protein</fullName>
    </recommendedName>
</protein>
<dbReference type="VEuPathDB" id="MicrosporidiaDB:CWI39_0130p0030"/>
<keyword evidence="1" id="KW-0812">Transmembrane</keyword>
<keyword evidence="1" id="KW-1133">Transmembrane helix</keyword>
<comment type="caution">
    <text evidence="3">The sequence shown here is derived from an EMBL/GenBank/DDBJ whole genome shotgun (WGS) entry which is preliminary data.</text>
</comment>
<evidence type="ECO:0000256" key="1">
    <source>
        <dbReference type="SAM" id="Phobius"/>
    </source>
</evidence>
<dbReference type="Gene3D" id="3.30.420.10">
    <property type="entry name" value="Ribonuclease H-like superfamily/Ribonuclease H"/>
    <property type="match status" value="1"/>
</dbReference>
<gene>
    <name evidence="3" type="ORF">CWI36_0306p0010</name>
</gene>
<organism evidence="3 4">
    <name type="scientific">Hamiltosporidium magnivora</name>
    <dbReference type="NCBI Taxonomy" id="148818"/>
    <lineage>
        <taxon>Eukaryota</taxon>
        <taxon>Fungi</taxon>
        <taxon>Fungi incertae sedis</taxon>
        <taxon>Microsporidia</taxon>
        <taxon>Dubosqiidae</taxon>
        <taxon>Hamiltosporidium</taxon>
    </lineage>
</organism>
<accession>A0A4Q9LGS3</accession>
<name>A0A4Q9LGS3_9MICR</name>
<evidence type="ECO:0000313" key="4">
    <source>
        <dbReference type="Proteomes" id="UP000291404"/>
    </source>
</evidence>
<feature type="transmembrane region" description="Helical" evidence="1">
    <location>
        <begin position="199"/>
        <end position="229"/>
    </location>
</feature>
<keyword evidence="1" id="KW-0472">Membrane</keyword>
<proteinExistence type="predicted"/>
<dbReference type="Proteomes" id="UP000291404">
    <property type="component" value="Unassembled WGS sequence"/>
</dbReference>
<evidence type="ECO:0000313" key="3">
    <source>
        <dbReference type="EMBL" id="TBU07224.1"/>
    </source>
</evidence>
<feature type="domain" description="Tc1-like transposase DDE" evidence="2">
    <location>
        <begin position="48"/>
        <end position="145"/>
    </location>
</feature>
<reference evidence="3 4" key="1">
    <citation type="submission" date="2017-12" db="EMBL/GenBank/DDBJ databases">
        <authorList>
            <person name="Pombert J.-F."/>
            <person name="Haag K.L."/>
            <person name="Ebert D."/>
        </authorList>
    </citation>
    <scope>NUCLEOTIDE SEQUENCE [LARGE SCALE GENOMIC DNA]</scope>
    <source>
        <strain evidence="3">BE-OM-2</strain>
    </source>
</reference>
<dbReference type="GO" id="GO:0003676">
    <property type="term" value="F:nucleic acid binding"/>
    <property type="evidence" value="ECO:0007669"/>
    <property type="project" value="InterPro"/>
</dbReference>